<name>A0A9U8DZG7_BIOGL</name>
<evidence type="ECO:0000259" key="13">
    <source>
        <dbReference type="Pfam" id="PF09398"/>
    </source>
</evidence>
<keyword evidence="7" id="KW-0206">Cytoskeleton</keyword>
<dbReference type="GO" id="GO:0036064">
    <property type="term" value="C:ciliary basal body"/>
    <property type="evidence" value="ECO:0007669"/>
    <property type="project" value="TreeGrafter"/>
</dbReference>
<dbReference type="GO" id="GO:0060271">
    <property type="term" value="P:cilium assembly"/>
    <property type="evidence" value="ECO:0007669"/>
    <property type="project" value="TreeGrafter"/>
</dbReference>
<keyword evidence="6" id="KW-0970">Cilium biogenesis/degradation</keyword>
<dbReference type="GO" id="GO:0034451">
    <property type="term" value="C:centriolar satellite"/>
    <property type="evidence" value="ECO:0007669"/>
    <property type="project" value="UniProtKB-SubCell"/>
</dbReference>
<dbReference type="GO" id="GO:0031514">
    <property type="term" value="C:motile cilium"/>
    <property type="evidence" value="ECO:0007669"/>
    <property type="project" value="TreeGrafter"/>
</dbReference>
<evidence type="ECO:0000313" key="14">
    <source>
        <dbReference type="Proteomes" id="UP001165740"/>
    </source>
</evidence>
<organism evidence="14 15">
    <name type="scientific">Biomphalaria glabrata</name>
    <name type="common">Bloodfluke planorb</name>
    <name type="synonym">Freshwater snail</name>
    <dbReference type="NCBI Taxonomy" id="6526"/>
    <lineage>
        <taxon>Eukaryota</taxon>
        <taxon>Metazoa</taxon>
        <taxon>Spiralia</taxon>
        <taxon>Lophotrochozoa</taxon>
        <taxon>Mollusca</taxon>
        <taxon>Gastropoda</taxon>
        <taxon>Heterobranchia</taxon>
        <taxon>Euthyneura</taxon>
        <taxon>Panpulmonata</taxon>
        <taxon>Hygrophila</taxon>
        <taxon>Lymnaeoidea</taxon>
        <taxon>Planorbidae</taxon>
        <taxon>Biomphalaria</taxon>
    </lineage>
</organism>
<accession>A0A9U8DZG7</accession>
<evidence type="ECO:0000256" key="9">
    <source>
        <dbReference type="ARBA" id="ARBA00055043"/>
    </source>
</evidence>
<evidence type="ECO:0000256" key="6">
    <source>
        <dbReference type="ARBA" id="ARBA00022794"/>
    </source>
</evidence>
<evidence type="ECO:0000256" key="4">
    <source>
        <dbReference type="ARBA" id="ARBA00005385"/>
    </source>
</evidence>
<evidence type="ECO:0000256" key="3">
    <source>
        <dbReference type="ARBA" id="ARBA00004607"/>
    </source>
</evidence>
<dbReference type="FunFam" id="1.20.960.40:FF:000002">
    <property type="entry name" value="LisH domain-containing protein FOPNL"/>
    <property type="match status" value="1"/>
</dbReference>
<evidence type="ECO:0000256" key="5">
    <source>
        <dbReference type="ARBA" id="ARBA00022490"/>
    </source>
</evidence>
<evidence type="ECO:0000256" key="7">
    <source>
        <dbReference type="ARBA" id="ARBA00023212"/>
    </source>
</evidence>
<proteinExistence type="inferred from homology"/>
<dbReference type="Proteomes" id="UP001165740">
    <property type="component" value="Chromosome 2"/>
</dbReference>
<comment type="function">
    <text evidence="9">Involved in the biogenesis of cilia. Required for the recruitment of PLK1 to centrosomes and S phase progression.</text>
</comment>
<evidence type="ECO:0000256" key="8">
    <source>
        <dbReference type="ARBA" id="ARBA00023273"/>
    </source>
</evidence>
<dbReference type="Gene3D" id="1.20.960.40">
    <property type="match status" value="1"/>
</dbReference>
<evidence type="ECO:0000256" key="11">
    <source>
        <dbReference type="ARBA" id="ARBA00076755"/>
    </source>
</evidence>
<dbReference type="AlphaFoldDB" id="A0A9U8DZG7"/>
<keyword evidence="14" id="KW-1185">Reference proteome</keyword>
<sequence>MASSHDLKEVLKDTLESRGVLGEIKARIRAEVFTALNDQSERKPLMNSENVLIYELIREFLDFNKCKYTNSVLISEAGLPHVPLDREFLRNELNVVEDAPSKSVPLLYSLVANYKESKNGNRFSASKPSHVTEVLGNSHQYNATLQYGSENDEPVAVIVKGGKL</sequence>
<evidence type="ECO:0000256" key="12">
    <source>
        <dbReference type="ARBA" id="ARBA00081996"/>
    </source>
</evidence>
<evidence type="ECO:0000313" key="15">
    <source>
        <dbReference type="RefSeq" id="XP_013067319.2"/>
    </source>
</evidence>
<dbReference type="InterPro" id="IPR018993">
    <property type="entry name" value="FOP_dimerisation-dom_N"/>
</dbReference>
<dbReference type="GeneID" id="106055562"/>
<dbReference type="OMA" id="EYLVFNR"/>
<dbReference type="KEGG" id="bgt:106055562"/>
<reference evidence="15" key="1">
    <citation type="submission" date="2025-08" db="UniProtKB">
        <authorList>
            <consortium name="RefSeq"/>
        </authorList>
    </citation>
    <scope>IDENTIFICATION</scope>
</reference>
<comment type="subcellular location">
    <subcellularLocation>
        <location evidence="1">Cytoplasm</location>
        <location evidence="1">Cytoskeleton</location>
        <location evidence="1">Cilium basal body</location>
    </subcellularLocation>
    <subcellularLocation>
        <location evidence="3">Cytoplasm</location>
        <location evidence="3">Cytoskeleton</location>
        <location evidence="3">Microtubule organizing center</location>
        <location evidence="3">Centrosome</location>
        <location evidence="3">Centriolar satellite</location>
    </subcellularLocation>
    <subcellularLocation>
        <location evidence="2">Cytoplasmic granule</location>
    </subcellularLocation>
</comment>
<dbReference type="RefSeq" id="XP_013067319.2">
    <property type="nucleotide sequence ID" value="XM_013211865.2"/>
</dbReference>
<dbReference type="OrthoDB" id="5970631at2759"/>
<evidence type="ECO:0000256" key="1">
    <source>
        <dbReference type="ARBA" id="ARBA00004120"/>
    </source>
</evidence>
<keyword evidence="5" id="KW-0963">Cytoplasm</keyword>
<evidence type="ECO:0000256" key="2">
    <source>
        <dbReference type="ARBA" id="ARBA00004463"/>
    </source>
</evidence>
<gene>
    <name evidence="15" type="primary">LOC106055562</name>
</gene>
<protein>
    <recommendedName>
        <fullName evidence="10">Centrosomal protein 20</fullName>
    </recommendedName>
    <alternativeName>
        <fullName evidence="11">FGFR1OP N-terminal-like protein</fullName>
    </alternativeName>
    <alternativeName>
        <fullName evidence="12">LisH domain-containing protein FOPNL</fullName>
    </alternativeName>
</protein>
<dbReference type="PANTHER" id="PTHR15431">
    <property type="entry name" value="FGFR1 ONCOGENE PARTNER/LISH DOMAIN-CONTAINING PROTEIN"/>
    <property type="match status" value="1"/>
</dbReference>
<comment type="similarity">
    <text evidence="4">Belongs to the CEP43 family.</text>
</comment>
<evidence type="ECO:0000256" key="10">
    <source>
        <dbReference type="ARBA" id="ARBA00070736"/>
    </source>
</evidence>
<dbReference type="Pfam" id="PF09398">
    <property type="entry name" value="FOP_dimer"/>
    <property type="match status" value="1"/>
</dbReference>
<dbReference type="GO" id="GO:0034453">
    <property type="term" value="P:microtubule anchoring"/>
    <property type="evidence" value="ECO:0007669"/>
    <property type="project" value="InterPro"/>
</dbReference>
<feature type="domain" description="FGFR1 oncogene partner (FOP) N-terminal dimerisation" evidence="13">
    <location>
        <begin position="43"/>
        <end position="112"/>
    </location>
</feature>
<keyword evidence="8" id="KW-0966">Cell projection</keyword>
<dbReference type="PANTHER" id="PTHR15431:SF19">
    <property type="entry name" value="CENTROSOMAL PROTEIN 20-RELATED"/>
    <property type="match status" value="1"/>
</dbReference>